<feature type="transmembrane region" description="Helical" evidence="6">
    <location>
        <begin position="177"/>
        <end position="199"/>
    </location>
</feature>
<dbReference type="InterPro" id="IPR052337">
    <property type="entry name" value="SAT4-like"/>
</dbReference>
<evidence type="ECO:0000256" key="6">
    <source>
        <dbReference type="SAM" id="Phobius"/>
    </source>
</evidence>
<organism evidence="8 9">
    <name type="scientific">Pleurostoma richardsiae</name>
    <dbReference type="NCBI Taxonomy" id="41990"/>
    <lineage>
        <taxon>Eukaryota</taxon>
        <taxon>Fungi</taxon>
        <taxon>Dikarya</taxon>
        <taxon>Ascomycota</taxon>
        <taxon>Pezizomycotina</taxon>
        <taxon>Sordariomycetes</taxon>
        <taxon>Sordariomycetidae</taxon>
        <taxon>Calosphaeriales</taxon>
        <taxon>Pleurostomataceae</taxon>
        <taxon>Pleurostoma</taxon>
    </lineage>
</organism>
<feature type="transmembrane region" description="Helical" evidence="6">
    <location>
        <begin position="128"/>
        <end position="150"/>
    </location>
</feature>
<feature type="domain" description="Rhodopsin" evidence="7">
    <location>
        <begin position="34"/>
        <end position="274"/>
    </location>
</feature>
<keyword evidence="2 6" id="KW-0812">Transmembrane</keyword>
<accession>A0AA38RGF0</accession>
<protein>
    <submittedName>
        <fullName evidence="8">Integral membrane protein</fullName>
    </submittedName>
</protein>
<comment type="similarity">
    <text evidence="5">Belongs to the SAT4 family.</text>
</comment>
<dbReference type="EMBL" id="JANBVO010000034">
    <property type="protein sequence ID" value="KAJ9137500.1"/>
    <property type="molecule type" value="Genomic_DNA"/>
</dbReference>
<reference evidence="8" key="1">
    <citation type="submission" date="2022-07" db="EMBL/GenBank/DDBJ databases">
        <title>Fungi with potential for degradation of polypropylene.</title>
        <authorList>
            <person name="Gostincar C."/>
        </authorList>
    </citation>
    <scope>NUCLEOTIDE SEQUENCE</scope>
    <source>
        <strain evidence="8">EXF-13308</strain>
    </source>
</reference>
<keyword evidence="3 6" id="KW-1133">Transmembrane helix</keyword>
<dbReference type="PANTHER" id="PTHR33048">
    <property type="entry name" value="PTH11-LIKE INTEGRAL MEMBRANE PROTEIN (AFU_ORTHOLOGUE AFUA_5G11245)"/>
    <property type="match status" value="1"/>
</dbReference>
<gene>
    <name evidence="8" type="ORF">NKR23_g9040</name>
</gene>
<feature type="transmembrane region" description="Helical" evidence="6">
    <location>
        <begin position="52"/>
        <end position="75"/>
    </location>
</feature>
<evidence type="ECO:0000256" key="4">
    <source>
        <dbReference type="ARBA" id="ARBA00023136"/>
    </source>
</evidence>
<dbReference type="InterPro" id="IPR049326">
    <property type="entry name" value="Rhodopsin_dom_fungi"/>
</dbReference>
<dbReference type="Pfam" id="PF20684">
    <property type="entry name" value="Fung_rhodopsin"/>
    <property type="match status" value="1"/>
</dbReference>
<feature type="transmembrane region" description="Helical" evidence="6">
    <location>
        <begin position="211"/>
        <end position="230"/>
    </location>
</feature>
<evidence type="ECO:0000256" key="5">
    <source>
        <dbReference type="ARBA" id="ARBA00038359"/>
    </source>
</evidence>
<keyword evidence="9" id="KW-1185">Reference proteome</keyword>
<evidence type="ECO:0000313" key="9">
    <source>
        <dbReference type="Proteomes" id="UP001174694"/>
    </source>
</evidence>
<feature type="transmembrane region" description="Helical" evidence="6">
    <location>
        <begin position="250"/>
        <end position="278"/>
    </location>
</feature>
<evidence type="ECO:0000256" key="3">
    <source>
        <dbReference type="ARBA" id="ARBA00022989"/>
    </source>
</evidence>
<dbReference type="PANTHER" id="PTHR33048:SF155">
    <property type="entry name" value="INTEGRAL MEMBRANE PROTEIN"/>
    <property type="match status" value="1"/>
</dbReference>
<feature type="transmembrane region" description="Helical" evidence="6">
    <location>
        <begin position="95"/>
        <end position="116"/>
    </location>
</feature>
<keyword evidence="4 6" id="KW-0472">Membrane</keyword>
<comment type="subcellular location">
    <subcellularLocation>
        <location evidence="1">Membrane</location>
        <topology evidence="1">Multi-pass membrane protein</topology>
    </subcellularLocation>
</comment>
<dbReference type="GO" id="GO:0016020">
    <property type="term" value="C:membrane"/>
    <property type="evidence" value="ECO:0007669"/>
    <property type="project" value="UniProtKB-SubCell"/>
</dbReference>
<evidence type="ECO:0000259" key="7">
    <source>
        <dbReference type="Pfam" id="PF20684"/>
    </source>
</evidence>
<feature type="transmembrane region" description="Helical" evidence="6">
    <location>
        <begin position="20"/>
        <end position="40"/>
    </location>
</feature>
<dbReference type="AlphaFoldDB" id="A0AA38RGF0"/>
<evidence type="ECO:0000256" key="2">
    <source>
        <dbReference type="ARBA" id="ARBA00022692"/>
    </source>
</evidence>
<comment type="caution">
    <text evidence="8">The sequence shown here is derived from an EMBL/GenBank/DDBJ whole genome shotgun (WGS) entry which is preliminary data.</text>
</comment>
<evidence type="ECO:0000256" key="1">
    <source>
        <dbReference type="ARBA" id="ARBA00004141"/>
    </source>
</evidence>
<dbReference type="Proteomes" id="UP001174694">
    <property type="component" value="Unassembled WGS sequence"/>
</dbReference>
<name>A0AA38RGF0_9PEZI</name>
<sequence>MPTTDEEYLSESRGPVLLPTMWTLAALTTVFVAARIFVRVWMVRRPGIDDGLIIMALVLIYLYAGLSTAAVSAGYGKHSAALEVPDMENAIMLSIAGYAPGVFSFVLPKFAVVWLLTHTLNPPHRTRLALWSLTGLSAVLILGCVIILFAQCQPSRALWTVTLTTAKCWSPWVLIDYAIVAGSISAMVDLVLAIYPATVLWQLQMHWKKKLALSIALGLGAVACVVAIYKCTQLPSLSDKSDYTFHTADLILWTCIESSMITMAACIPVLAPLVDLVLGRRALSSKDHTPYYHNSYPLSSGGHHSEAGTRLHNTVNRGKNHMQDAALDVTREDASSQENILGSGSNTPYKTEQGRIRRTDVVTVQFEPNE</sequence>
<proteinExistence type="inferred from homology"/>
<evidence type="ECO:0000313" key="8">
    <source>
        <dbReference type="EMBL" id="KAJ9137500.1"/>
    </source>
</evidence>